<organism evidence="6 7">
    <name type="scientific">Xenopus laevis</name>
    <name type="common">African clawed frog</name>
    <dbReference type="NCBI Taxonomy" id="8355"/>
    <lineage>
        <taxon>Eukaryota</taxon>
        <taxon>Metazoa</taxon>
        <taxon>Chordata</taxon>
        <taxon>Craniata</taxon>
        <taxon>Vertebrata</taxon>
        <taxon>Euteleostomi</taxon>
        <taxon>Amphibia</taxon>
        <taxon>Batrachia</taxon>
        <taxon>Anura</taxon>
        <taxon>Pipoidea</taxon>
        <taxon>Pipidae</taxon>
        <taxon>Xenopodinae</taxon>
        <taxon>Xenopus</taxon>
        <taxon>Xenopus</taxon>
    </lineage>
</organism>
<evidence type="ECO:0000256" key="1">
    <source>
        <dbReference type="PROSITE-ProRule" id="PRU00460"/>
    </source>
</evidence>
<dbReference type="FunFam" id="2.10.25.10:FF:000275">
    <property type="entry name" value="usherin"/>
    <property type="match status" value="1"/>
</dbReference>
<dbReference type="SUPFAM" id="SSF49265">
    <property type="entry name" value="Fibronectin type III"/>
    <property type="match status" value="4"/>
</dbReference>
<dbReference type="EMBL" id="CM004475">
    <property type="protein sequence ID" value="OCT77585.1"/>
    <property type="molecule type" value="Genomic_DNA"/>
</dbReference>
<dbReference type="PANTHER" id="PTHR46957">
    <property type="entry name" value="CYTOKINE RECEPTOR"/>
    <property type="match status" value="1"/>
</dbReference>
<reference evidence="7" key="1">
    <citation type="journal article" date="2016" name="Nature">
        <title>Genome evolution in the allotetraploid frog Xenopus laevis.</title>
        <authorList>
            <person name="Session A.M."/>
            <person name="Uno Y."/>
            <person name="Kwon T."/>
            <person name="Chapman J.A."/>
            <person name="Toyoda A."/>
            <person name="Takahashi S."/>
            <person name="Fukui A."/>
            <person name="Hikosaka A."/>
            <person name="Suzuki A."/>
            <person name="Kondo M."/>
            <person name="van Heeringen S.J."/>
            <person name="Quigley I."/>
            <person name="Heinz S."/>
            <person name="Ogino H."/>
            <person name="Ochi H."/>
            <person name="Hellsten U."/>
            <person name="Lyons J.B."/>
            <person name="Simakov O."/>
            <person name="Putnam N."/>
            <person name="Stites J."/>
            <person name="Kuroki Y."/>
            <person name="Tanaka T."/>
            <person name="Michiue T."/>
            <person name="Watanabe M."/>
            <person name="Bogdanovic O."/>
            <person name="Lister R."/>
            <person name="Georgiou G."/>
            <person name="Paranjpe S.S."/>
            <person name="van Kruijsbergen I."/>
            <person name="Shu S."/>
            <person name="Carlson J."/>
            <person name="Kinoshita T."/>
            <person name="Ohta Y."/>
            <person name="Mawaribuchi S."/>
            <person name="Jenkins J."/>
            <person name="Grimwood J."/>
            <person name="Schmutz J."/>
            <person name="Mitros T."/>
            <person name="Mozaffari S.V."/>
            <person name="Suzuki Y."/>
            <person name="Haramoto Y."/>
            <person name="Yamamoto T.S."/>
            <person name="Takagi C."/>
            <person name="Heald R."/>
            <person name="Miller K."/>
            <person name="Haudenschild C."/>
            <person name="Kitzman J."/>
            <person name="Nakayama T."/>
            <person name="Izutsu Y."/>
            <person name="Robert J."/>
            <person name="Fortriede J."/>
            <person name="Burns K."/>
            <person name="Lotay V."/>
            <person name="Karimi K."/>
            <person name="Yasuoka Y."/>
            <person name="Dichmann D.S."/>
            <person name="Flajnik M.F."/>
            <person name="Houston D.W."/>
            <person name="Shendure J."/>
            <person name="DuPasquier L."/>
            <person name="Vize P.D."/>
            <person name="Zorn A.M."/>
            <person name="Ito M."/>
            <person name="Marcotte E.M."/>
            <person name="Wallingford J.B."/>
            <person name="Ito Y."/>
            <person name="Asashima M."/>
            <person name="Ueno N."/>
            <person name="Matsuda Y."/>
            <person name="Veenstra G.J."/>
            <person name="Fujiyama A."/>
            <person name="Harland R.M."/>
            <person name="Taira M."/>
            <person name="Rokhsar D.S."/>
        </authorList>
    </citation>
    <scope>NUCLEOTIDE SEQUENCE [LARGE SCALE GENOMIC DNA]</scope>
    <source>
        <strain evidence="7">J</strain>
    </source>
</reference>
<dbReference type="Gene3D" id="2.60.120.200">
    <property type="match status" value="1"/>
</dbReference>
<evidence type="ECO:0000313" key="6">
    <source>
        <dbReference type="EMBL" id="OCT77585.1"/>
    </source>
</evidence>
<dbReference type="PANTHER" id="PTHR46957:SF7">
    <property type="entry name" value="USHERIN"/>
    <property type="match status" value="1"/>
</dbReference>
<dbReference type="Pfam" id="PF00041">
    <property type="entry name" value="fn3"/>
    <property type="match status" value="1"/>
</dbReference>
<feature type="domain" description="Fibronectin type-III" evidence="5">
    <location>
        <begin position="1118"/>
        <end position="1217"/>
    </location>
</feature>
<feature type="transmembrane region" description="Helical" evidence="3">
    <location>
        <begin position="1299"/>
        <end position="1321"/>
    </location>
</feature>
<dbReference type="CDD" id="cd00055">
    <property type="entry name" value="EGF_Lam"/>
    <property type="match status" value="2"/>
</dbReference>
<evidence type="ECO:0000256" key="3">
    <source>
        <dbReference type="SAM" id="Phobius"/>
    </source>
</evidence>
<dbReference type="InterPro" id="IPR050713">
    <property type="entry name" value="RTP_Phos/Ushers"/>
</dbReference>
<proteinExistence type="predicted"/>
<dbReference type="PROSITE" id="PS50027">
    <property type="entry name" value="EGF_LAM_2"/>
    <property type="match status" value="1"/>
</dbReference>
<comment type="caution">
    <text evidence="1">Lacks conserved residue(s) required for the propagation of feature annotation.</text>
</comment>
<dbReference type="SUPFAM" id="SSF49899">
    <property type="entry name" value="Concanavalin A-like lectins/glucanases"/>
    <property type="match status" value="1"/>
</dbReference>
<feature type="non-terminal residue" evidence="6">
    <location>
        <position position="1451"/>
    </location>
</feature>
<dbReference type="InterPro" id="IPR002049">
    <property type="entry name" value="LE_dom"/>
</dbReference>
<feature type="disulfide bond" evidence="1">
    <location>
        <begin position="80"/>
        <end position="89"/>
    </location>
</feature>
<keyword evidence="1" id="KW-1015">Disulfide bond</keyword>
<keyword evidence="3" id="KW-0812">Transmembrane</keyword>
<dbReference type="Pfam" id="PF00053">
    <property type="entry name" value="EGF_laminin"/>
    <property type="match status" value="1"/>
</dbReference>
<evidence type="ECO:0000256" key="2">
    <source>
        <dbReference type="SAM" id="MobiDB-lite"/>
    </source>
</evidence>
<evidence type="ECO:0000313" key="7">
    <source>
        <dbReference type="Proteomes" id="UP000694892"/>
    </source>
</evidence>
<protein>
    <submittedName>
        <fullName evidence="6">Uncharacterized protein</fullName>
    </submittedName>
</protein>
<dbReference type="InterPro" id="IPR013783">
    <property type="entry name" value="Ig-like_fold"/>
</dbReference>
<dbReference type="InterPro" id="IPR003961">
    <property type="entry name" value="FN3_dom"/>
</dbReference>
<feature type="domain" description="Fibronectin type-III" evidence="5">
    <location>
        <begin position="594"/>
        <end position="693"/>
    </location>
</feature>
<dbReference type="Gene3D" id="2.10.25.10">
    <property type="entry name" value="Laminin"/>
    <property type="match status" value="1"/>
</dbReference>
<feature type="domain" description="Laminin EGF-like" evidence="4">
    <location>
        <begin position="57"/>
        <end position="109"/>
    </location>
</feature>
<dbReference type="Proteomes" id="UP000694892">
    <property type="component" value="Chromosome 5S"/>
</dbReference>
<dbReference type="CDD" id="cd00063">
    <property type="entry name" value="FN3"/>
    <property type="match status" value="2"/>
</dbReference>
<keyword evidence="3" id="KW-1133">Transmembrane helix</keyword>
<accession>A0A974HH01</accession>
<evidence type="ECO:0000259" key="4">
    <source>
        <dbReference type="PROSITE" id="PS50027"/>
    </source>
</evidence>
<keyword evidence="3" id="KW-0472">Membrane</keyword>
<sequence length="1451" mass="163196">MCKEHFYQGAKDDPAAIHVCKPCACNEAEVMDKNIPFEQVGGDGRVEDNFLGSCLLCKCNISGTLSGDVTCDQYSGQCKCKPNFTCLQCDHCNLGFKLQTILGVESCTINSSQYCDKSTGQCFCKPFVKCQKCNIYISHKYNLRIFNLLGCQDCDPLVTLVSIYQKTCTDLNGLFCRHDSSVTGKKLDKCIELFIGFDPETGRYLQLPYPMAGSQTFVDNSLLPYPSFSYHIVASKLYKSTSSDNVFYRTKAGTPVGGNYLYYFKTLRLMLSTADDDEYKVIYEGLDNFVTLYNLLPFTKYLFSVQVCTTEGCLQSLLVTLVVMGESDLFHFANGRHIFLSHDAAIFSPIEVYGRHFCVPYKLNVPRVHGINSTTMKVSWAPPVFLNGPFPTHQLERIEPALNQLYQGGIKIQFRTKEPDGLILCAVSAGMQEELIALQIRNGRPYFLFDPQSAGCSEMPHVLCISTLHEVPEEVQPPTVETLPYSLHLQWIRSKITIFIAQLPPDYVSPPILIVLDPTKIFVQYVDAYTQESEPEGNILLHVIIDGPRGVQLKWQGPRKPNAQITYSILDKWNVLYKLSQESKRWIFISAPDGVLPPRLSSASPTSLQVVWSTPAHNDAPGLPNYQLQMRPMNPTNEIIELYPGPSSSIILLINHLQPFTPFKLRITTSNTSGETKSNWTTMFTKQDQTRQYELLRRKILQLLASNPPEDLNLWQNIYSVTQWFYEDKDPNTKYQLYLQTFNRAHSINRDLVDVQMLDGEPKGISPPEVTVINRTAVLVIWTPLSNPNGILTEYYIYGNNQIYKAQLNIPQSLCCMVCCGTEYINSSESTCCLGSIGKFKVHLKPHNQATLKCCETELISEEKECCHGLRYDPTLYVCSSREPEELSTEEEKCHTRVLCVWSNPYHVTINESVLELYWSEPESPNGIISQCRLIWNGEVISLRSGEYLNFTDVGLQPNSRRLADHDEEMLVYRWLNGILGPDLLTRENSPASTSHPVQHFARPPSKELEPPSAIVTGAYSEFLTWNPPVYPDGMINYYHVIHHEFFGGEQSFSSSAENTLTFLLWAVNSAGRIPSLWTYCKTDPAPESVGVEVCTCLKCCSRGPMVQLTTNPAPPSHQRPPRITHTTSRSASFEWKEPESPNGIIEGYEVYMQTLCPAQVGTCIRGAPEVKCRGIEKECNVTDLQPYTHYSVHVISHNAIGSRASEWIGCVTHKENPTFTRNVYVSRQSLYSGFDSSVYLQRNMDNTLFFEVTCTTDVGTVSSPIIKFKSATGVAPSQPFPSAKNGTEARGKTFYTELWFIILMALLVLLLLAIFLSLVLRKKINKQPYPRERPPLVPVQPRMSPSSAYTQHETYACDLVADLSGSTNCITLKSYTAHSEGFVELKVSELETNTTPNTPVLVRKPSQISHSFSQNSLYRGASQFISSHDEKSLADGSLWDNALQGHDSGM</sequence>
<dbReference type="Gene3D" id="2.60.40.10">
    <property type="entry name" value="Immunoglobulins"/>
    <property type="match status" value="2"/>
</dbReference>
<gene>
    <name evidence="6" type="ORF">XELAEV_18028675mg</name>
</gene>
<evidence type="ECO:0000259" key="5">
    <source>
        <dbReference type="PROSITE" id="PS50853"/>
    </source>
</evidence>
<keyword evidence="1" id="KW-0424">Laminin EGF-like domain</keyword>
<feature type="region of interest" description="Disordered" evidence="2">
    <location>
        <begin position="1111"/>
        <end position="1139"/>
    </location>
</feature>
<dbReference type="SMART" id="SM00060">
    <property type="entry name" value="FN3"/>
    <property type="match status" value="2"/>
</dbReference>
<dbReference type="SUPFAM" id="SSF57196">
    <property type="entry name" value="EGF/Laminin"/>
    <property type="match status" value="1"/>
</dbReference>
<name>A0A974HH01_XENLA</name>
<dbReference type="PROSITE" id="PS50853">
    <property type="entry name" value="FN3"/>
    <property type="match status" value="2"/>
</dbReference>
<dbReference type="SMART" id="SM00180">
    <property type="entry name" value="EGF_Lam"/>
    <property type="match status" value="1"/>
</dbReference>
<dbReference type="InterPro" id="IPR036116">
    <property type="entry name" value="FN3_sf"/>
</dbReference>
<dbReference type="InterPro" id="IPR013320">
    <property type="entry name" value="ConA-like_dom_sf"/>
</dbReference>